<dbReference type="PANTHER" id="PTHR32097">
    <property type="entry name" value="CAMP-BINDING PROTEIN 1-RELATED"/>
    <property type="match status" value="1"/>
</dbReference>
<dbReference type="Pfam" id="PF02342">
    <property type="entry name" value="TerD"/>
    <property type="match status" value="1"/>
</dbReference>
<evidence type="ECO:0000256" key="1">
    <source>
        <dbReference type="ARBA" id="ARBA00008775"/>
    </source>
</evidence>
<dbReference type="InterPro" id="IPR051324">
    <property type="entry name" value="Stress/Tellurium_Resist"/>
</dbReference>
<dbReference type="PATRIC" id="fig|1316928.3.peg.1094"/>
<dbReference type="PANTHER" id="PTHR32097:SF4">
    <property type="entry name" value="GENERAL STRESS PROTEIN 16U"/>
    <property type="match status" value="1"/>
</dbReference>
<feature type="domain" description="TerD" evidence="2">
    <location>
        <begin position="1"/>
        <end position="163"/>
    </location>
</feature>
<dbReference type="Gene3D" id="2.60.60.30">
    <property type="entry name" value="sav2460 like domains"/>
    <property type="match status" value="1"/>
</dbReference>
<gene>
    <name evidence="3" type="ORF">GTC6_05452</name>
</gene>
<evidence type="ECO:0000259" key="2">
    <source>
        <dbReference type="Pfam" id="PF02342"/>
    </source>
</evidence>
<proteinExistence type="inferred from homology"/>
<dbReference type="InterPro" id="IPR003325">
    <property type="entry name" value="TerD"/>
</dbReference>
<comment type="similarity">
    <text evidence="1">Belongs to the CAPAB/TerDEXZ family.</text>
</comment>
<dbReference type="EMBL" id="AQPW01000004">
    <property type="protein sequence ID" value="EON33787.1"/>
    <property type="molecule type" value="Genomic_DNA"/>
</dbReference>
<sequence length="171" mass="18461">MGWDVLESAGSADLDAMVLLLGADGKVRSSQDFIFYGSAKVDGKIQTADGSVEHTGDNLTGEGDGDDEQIKVNLEAVAADVERIAFIVDIYNAQSKGQNFGQVKNAFVRLFNGDDQNEIVRYDLSEDYSGKVSVVVAELYRNNGEWKFKALGEGSNEPAATYAREHGVSIS</sequence>
<dbReference type="Proteomes" id="UP000013569">
    <property type="component" value="Unassembled WGS sequence"/>
</dbReference>
<reference evidence="3 4" key="1">
    <citation type="journal article" date="2013" name="Genome Announc.">
        <title>Draft Genome Sequence of a Benzothiophene-Desulfurizing Bacterium, Gordona terrae Strain C-6.</title>
        <authorList>
            <person name="Wang W."/>
            <person name="Ma T."/>
            <person name="Ren Y."/>
            <person name="Li G."/>
        </authorList>
    </citation>
    <scope>NUCLEOTIDE SEQUENCE [LARGE SCALE GENOMIC DNA]</scope>
    <source>
        <strain evidence="3 4">C-6</strain>
    </source>
</reference>
<dbReference type="AlphaFoldDB" id="R7YCT5"/>
<accession>R7YCT5</accession>
<protein>
    <submittedName>
        <fullName evidence="3">Tellurium resistance protein tere</fullName>
    </submittedName>
</protein>
<organism evidence="3 4">
    <name type="scientific">Gordonia terrae C-6</name>
    <dbReference type="NCBI Taxonomy" id="1316928"/>
    <lineage>
        <taxon>Bacteria</taxon>
        <taxon>Bacillati</taxon>
        <taxon>Actinomycetota</taxon>
        <taxon>Actinomycetes</taxon>
        <taxon>Mycobacteriales</taxon>
        <taxon>Gordoniaceae</taxon>
        <taxon>Gordonia</taxon>
    </lineage>
</organism>
<comment type="caution">
    <text evidence="3">The sequence shown here is derived from an EMBL/GenBank/DDBJ whole genome shotgun (WGS) entry which is preliminary data.</text>
</comment>
<evidence type="ECO:0000313" key="3">
    <source>
        <dbReference type="EMBL" id="EON33787.1"/>
    </source>
</evidence>
<evidence type="ECO:0000313" key="4">
    <source>
        <dbReference type="Proteomes" id="UP000013569"/>
    </source>
</evidence>
<dbReference type="CDD" id="cd06974">
    <property type="entry name" value="TerD_like"/>
    <property type="match status" value="1"/>
</dbReference>
<name>R7YCT5_9ACTN</name>